<evidence type="ECO:0000256" key="5">
    <source>
        <dbReference type="ARBA" id="ARBA00022692"/>
    </source>
</evidence>
<reference evidence="15 16" key="1">
    <citation type="journal article" date="2010" name="Nature">
        <title>Genome sequencing and analysis of the model grass Brachypodium distachyon.</title>
        <authorList>
            <consortium name="International Brachypodium Initiative"/>
        </authorList>
    </citation>
    <scope>NUCLEOTIDE SEQUENCE [LARGE SCALE GENOMIC DNA]</scope>
    <source>
        <strain evidence="15 16">Bd21</strain>
    </source>
</reference>
<dbReference type="SMART" id="SM00369">
    <property type="entry name" value="LRR_TYP"/>
    <property type="match status" value="12"/>
</dbReference>
<dbReference type="InterPro" id="IPR032675">
    <property type="entry name" value="LRR_dom_sf"/>
</dbReference>
<keyword evidence="8 12" id="KW-1133">Transmembrane helix</keyword>
<dbReference type="PANTHER" id="PTHR48063">
    <property type="entry name" value="LRR RECEPTOR-LIKE KINASE"/>
    <property type="match status" value="1"/>
</dbReference>
<dbReference type="GO" id="GO:0009791">
    <property type="term" value="P:post-embryonic development"/>
    <property type="evidence" value="ECO:0007669"/>
    <property type="project" value="UniProtKB-ARBA"/>
</dbReference>
<dbReference type="HOGENOM" id="CLU_000288_18_3_1"/>
<dbReference type="RefSeq" id="XP_003579434.1">
    <property type="nucleotide sequence ID" value="XM_003579386.4"/>
</dbReference>
<evidence type="ECO:0000256" key="1">
    <source>
        <dbReference type="ARBA" id="ARBA00004251"/>
    </source>
</evidence>
<evidence type="ECO:0000256" key="10">
    <source>
        <dbReference type="ARBA" id="ARBA00023170"/>
    </source>
</evidence>
<organism evidence="16">
    <name type="scientific">Brachypodium distachyon</name>
    <name type="common">Purple false brome</name>
    <name type="synonym">Trachynia distachya</name>
    <dbReference type="NCBI Taxonomy" id="15368"/>
    <lineage>
        <taxon>Eukaryota</taxon>
        <taxon>Viridiplantae</taxon>
        <taxon>Streptophyta</taxon>
        <taxon>Embryophyta</taxon>
        <taxon>Tracheophyta</taxon>
        <taxon>Spermatophyta</taxon>
        <taxon>Magnoliopsida</taxon>
        <taxon>Liliopsida</taxon>
        <taxon>Poales</taxon>
        <taxon>Poaceae</taxon>
        <taxon>BOP clade</taxon>
        <taxon>Pooideae</taxon>
        <taxon>Stipodae</taxon>
        <taxon>Brachypodieae</taxon>
        <taxon>Brachypodium</taxon>
    </lineage>
</organism>
<evidence type="ECO:0000313" key="15">
    <source>
        <dbReference type="EMBL" id="KQJ85131.1"/>
    </source>
</evidence>
<name>I1J2Z3_BRADI</name>
<dbReference type="InterPro" id="IPR013210">
    <property type="entry name" value="LRR_N_plant-typ"/>
</dbReference>
<sequence>MRLEIFRCLCVQLAIPLLLLTQTSSTETSAHANDTGCCIASERSALVRFKAGLSDPENRLSTWRGDDCCRWKGVHCSRRTGHVLKLDVQGSYDGVLGGNISSSLVGLERLQYLDLGGNSFSGFQITEFLPSLHNLRYLSLSSSGFVGRVPPQLGNLSNLRYLSFGNNPDTYSTDITWLSRLSSLEYLDMSSVDLSNIPNWLPAVNMLASLKVLILTSCQLNNSPDSLLRSNLTSLEYLDISFNPVPKRIAPNWFWDSTNLKHLDVSWSQFSGPIPDDLGNMTSMVELYLSHNNLVGMIPSNLKNLCNLETLYIHDGGINGSITEFFQRLPSCSWKRISALDLSNNSLTGSLPTKLQESLTNVTSLLFSGNKLTGPLPPWIGELAKLTALDLTDNNLDGVIHEGHLSGLARMEKLLLSGNSIAIRVNSTWLPPFNLTMIGLRSCLLGPKFPLWMRWQTPIYLDISNTSISGIVPDWFWIMVSSLDSVTMQQNKLTGFLPSTMEYMRANAMELSSNQFSGPMPKLPANLTYLDLSRNKLSGLLLEFGAPQLEVLLLFDNLITGTIPPSLCNLPSLKLLDISGNRLTGSTPDCLVNGSTTKTRSLSISNLNLRNNNLFGGFPLFLQNCQQLIFLDLAHNQFFGTLPSWIREKLPSLAFLRLRSNKFHGHIPVELTKLANLQYLDLSNNNLSGGIPKSIVNFRRMILWKDDELDAVLNFEDIVFRSNIDYSENLSIVTKGQERLYTGEIIYMVNLDLSCNSIAGEIPEEIGALVALKSLNLSWNAFSANIPEKIGTLVQVESLDLSHNELSGRIPTSLSALTQLSHLNLSYNNLTGEIPSGNQLQALGDQESIYVGNPGLCGPAISKKCQGNESIPATPEHHGDARDTVSFFLAMGSGYVMGLWAVFCTFLFKRKWRVCWFSFYDSLCNWVYVQVAISWASWTKKWAETDFNSARH</sequence>
<dbReference type="KEGG" id="bdi:100823217"/>
<evidence type="ECO:0000256" key="8">
    <source>
        <dbReference type="ARBA" id="ARBA00022989"/>
    </source>
</evidence>
<evidence type="ECO:0000256" key="7">
    <source>
        <dbReference type="ARBA" id="ARBA00022737"/>
    </source>
</evidence>
<dbReference type="InterPro" id="IPR001611">
    <property type="entry name" value="Leu-rich_rpt"/>
</dbReference>
<evidence type="ECO:0000256" key="4">
    <source>
        <dbReference type="ARBA" id="ARBA00022614"/>
    </source>
</evidence>
<keyword evidence="3" id="KW-1003">Cell membrane</keyword>
<dbReference type="AlphaFoldDB" id="I1J2Z3"/>
<dbReference type="FunFam" id="3.80.10.10:FF:000233">
    <property type="entry name" value="Leucine-rich repeat receptor-like protein kinase TDR"/>
    <property type="match status" value="1"/>
</dbReference>
<dbReference type="FunFam" id="3.80.10.10:FF:000649">
    <property type="entry name" value="Leucine Rich Repeat family protein"/>
    <property type="match status" value="1"/>
</dbReference>
<keyword evidence="17" id="KW-1185">Reference proteome</keyword>
<dbReference type="PRINTS" id="PR00019">
    <property type="entry name" value="LEURICHRPT"/>
</dbReference>
<evidence type="ECO:0000256" key="12">
    <source>
        <dbReference type="SAM" id="Phobius"/>
    </source>
</evidence>
<keyword evidence="10" id="KW-0675">Receptor</keyword>
<gene>
    <name evidence="16" type="primary">LOC100823217</name>
    <name evidence="15" type="ORF">BRADI_5g25030v3</name>
</gene>
<dbReference type="SUPFAM" id="SSF52047">
    <property type="entry name" value="RNI-like"/>
    <property type="match status" value="1"/>
</dbReference>
<feature type="transmembrane region" description="Helical" evidence="12">
    <location>
        <begin position="887"/>
        <end position="908"/>
    </location>
</feature>
<dbReference type="Pfam" id="PF00560">
    <property type="entry name" value="LRR_1"/>
    <property type="match status" value="11"/>
</dbReference>
<dbReference type="PROSITE" id="PS51450">
    <property type="entry name" value="LRR"/>
    <property type="match status" value="1"/>
</dbReference>
<dbReference type="EnsemblPlants" id="KQJ85131">
    <property type="protein sequence ID" value="KQJ85131"/>
    <property type="gene ID" value="BRADI_5g25030v3"/>
</dbReference>
<dbReference type="GeneID" id="100823217"/>
<dbReference type="Pfam" id="PF08263">
    <property type="entry name" value="LRRNT_2"/>
    <property type="match status" value="1"/>
</dbReference>
<keyword evidence="5 12" id="KW-0812">Transmembrane</keyword>
<dbReference type="EMBL" id="CM000884">
    <property type="protein sequence ID" value="KQJ85131.1"/>
    <property type="molecule type" value="Genomic_DNA"/>
</dbReference>
<feature type="chain" id="PRO_5014095681" description="Leucine-rich repeat-containing N-terminal plant-type domain-containing protein" evidence="13">
    <location>
        <begin position="26"/>
        <end position="952"/>
    </location>
</feature>
<evidence type="ECO:0000256" key="11">
    <source>
        <dbReference type="ARBA" id="ARBA00023180"/>
    </source>
</evidence>
<evidence type="ECO:0000256" key="2">
    <source>
        <dbReference type="ARBA" id="ARBA00009592"/>
    </source>
</evidence>
<evidence type="ECO:0000256" key="13">
    <source>
        <dbReference type="SAM" id="SignalP"/>
    </source>
</evidence>
<comment type="subcellular location">
    <subcellularLocation>
        <location evidence="1">Cell membrane</location>
        <topology evidence="1">Single-pass type I membrane protein</topology>
    </subcellularLocation>
</comment>
<protein>
    <recommendedName>
        <fullName evidence="14">Leucine-rich repeat-containing N-terminal plant-type domain-containing protein</fullName>
    </recommendedName>
</protein>
<keyword evidence="7" id="KW-0677">Repeat</keyword>
<dbReference type="Proteomes" id="UP000008810">
    <property type="component" value="Chromosome 5"/>
</dbReference>
<accession>I1J2Z3</accession>
<reference evidence="16" key="3">
    <citation type="submission" date="2018-08" db="UniProtKB">
        <authorList>
            <consortium name="EnsemblPlants"/>
        </authorList>
    </citation>
    <scope>IDENTIFICATION</scope>
    <source>
        <strain evidence="16">cv. Bd21</strain>
    </source>
</reference>
<evidence type="ECO:0000313" key="16">
    <source>
        <dbReference type="EnsemblPlants" id="KQJ85131"/>
    </source>
</evidence>
<dbReference type="Pfam" id="PF13855">
    <property type="entry name" value="LRR_8"/>
    <property type="match status" value="2"/>
</dbReference>
<proteinExistence type="inferred from homology"/>
<dbReference type="Gene3D" id="3.80.10.10">
    <property type="entry name" value="Ribonuclease Inhibitor"/>
    <property type="match status" value="3"/>
</dbReference>
<feature type="signal peptide" evidence="13">
    <location>
        <begin position="1"/>
        <end position="25"/>
    </location>
</feature>
<evidence type="ECO:0000256" key="9">
    <source>
        <dbReference type="ARBA" id="ARBA00023136"/>
    </source>
</evidence>
<reference evidence="15" key="2">
    <citation type="submission" date="2017-06" db="EMBL/GenBank/DDBJ databases">
        <title>WGS assembly of Brachypodium distachyon.</title>
        <authorList>
            <consortium name="The International Brachypodium Initiative"/>
            <person name="Lucas S."/>
            <person name="Harmon-Smith M."/>
            <person name="Lail K."/>
            <person name="Tice H."/>
            <person name="Grimwood J."/>
            <person name="Bruce D."/>
            <person name="Barry K."/>
            <person name="Shu S."/>
            <person name="Lindquist E."/>
            <person name="Wang M."/>
            <person name="Pitluck S."/>
            <person name="Vogel J.P."/>
            <person name="Garvin D.F."/>
            <person name="Mockler T.C."/>
            <person name="Schmutz J."/>
            <person name="Rokhsar D."/>
            <person name="Bevan M.W."/>
        </authorList>
    </citation>
    <scope>NUCLEOTIDE SEQUENCE</scope>
    <source>
        <strain evidence="15">Bd21</strain>
    </source>
</reference>
<keyword evidence="9 12" id="KW-0472">Membrane</keyword>
<dbReference type="PANTHER" id="PTHR48063:SF30">
    <property type="entry name" value="LEUCINE-RICH REPEAT-CONTAINING N-TERMINAL PLANT-TYPE DOMAIN-CONTAINING PROTEIN"/>
    <property type="match status" value="1"/>
</dbReference>
<evidence type="ECO:0000259" key="14">
    <source>
        <dbReference type="Pfam" id="PF08263"/>
    </source>
</evidence>
<dbReference type="FunFam" id="3.80.10.10:FF:001347">
    <property type="entry name" value="LRR receptor-like serine/threonine-protein kinase GSO2"/>
    <property type="match status" value="1"/>
</dbReference>
<keyword evidence="11" id="KW-0325">Glycoprotein</keyword>
<dbReference type="SUPFAM" id="SSF52058">
    <property type="entry name" value="L domain-like"/>
    <property type="match status" value="1"/>
</dbReference>
<dbReference type="InterPro" id="IPR003591">
    <property type="entry name" value="Leu-rich_rpt_typical-subtyp"/>
</dbReference>
<dbReference type="Gramene" id="KQJ85131">
    <property type="protein sequence ID" value="KQJ85131"/>
    <property type="gene ID" value="BRADI_5g25030v3"/>
</dbReference>
<keyword evidence="4" id="KW-0433">Leucine-rich repeat</keyword>
<evidence type="ECO:0000256" key="3">
    <source>
        <dbReference type="ARBA" id="ARBA00022475"/>
    </source>
</evidence>
<evidence type="ECO:0000313" key="17">
    <source>
        <dbReference type="Proteomes" id="UP000008810"/>
    </source>
</evidence>
<keyword evidence="6 13" id="KW-0732">Signal</keyword>
<comment type="similarity">
    <text evidence="2">Belongs to the RLP family.</text>
</comment>
<dbReference type="OMA" id="CSKRTSH"/>
<dbReference type="eggNOG" id="KOG0619">
    <property type="taxonomic scope" value="Eukaryota"/>
</dbReference>
<feature type="domain" description="Leucine-rich repeat-containing N-terminal plant-type" evidence="14">
    <location>
        <begin position="40"/>
        <end position="77"/>
    </location>
</feature>
<dbReference type="STRING" id="15368.I1J2Z3"/>
<dbReference type="InterPro" id="IPR046956">
    <property type="entry name" value="RLP23-like"/>
</dbReference>
<evidence type="ECO:0000256" key="6">
    <source>
        <dbReference type="ARBA" id="ARBA00022729"/>
    </source>
</evidence>
<dbReference type="OrthoDB" id="749832at2759"/>
<dbReference type="SMART" id="SM00365">
    <property type="entry name" value="LRR_SD22"/>
    <property type="match status" value="6"/>
</dbReference>
<dbReference type="GO" id="GO:0005886">
    <property type="term" value="C:plasma membrane"/>
    <property type="evidence" value="ECO:0007669"/>
    <property type="project" value="UniProtKB-SubCell"/>
</dbReference>